<name>A0AA39LUF2_9BILA</name>
<proteinExistence type="predicted"/>
<keyword evidence="3" id="KW-1185">Reference proteome</keyword>
<comment type="caution">
    <text evidence="2">The sequence shown here is derived from an EMBL/GenBank/DDBJ whole genome shotgun (WGS) entry which is preliminary data.</text>
</comment>
<dbReference type="Proteomes" id="UP001175271">
    <property type="component" value="Unassembled WGS sequence"/>
</dbReference>
<organism evidence="2 3">
    <name type="scientific">Steinernema hermaphroditum</name>
    <dbReference type="NCBI Taxonomy" id="289476"/>
    <lineage>
        <taxon>Eukaryota</taxon>
        <taxon>Metazoa</taxon>
        <taxon>Ecdysozoa</taxon>
        <taxon>Nematoda</taxon>
        <taxon>Chromadorea</taxon>
        <taxon>Rhabditida</taxon>
        <taxon>Tylenchina</taxon>
        <taxon>Panagrolaimomorpha</taxon>
        <taxon>Strongyloidoidea</taxon>
        <taxon>Steinernematidae</taxon>
        <taxon>Steinernema</taxon>
    </lineage>
</organism>
<reference evidence="2" key="1">
    <citation type="submission" date="2023-06" db="EMBL/GenBank/DDBJ databases">
        <title>Genomic analysis of the entomopathogenic nematode Steinernema hermaphroditum.</title>
        <authorList>
            <person name="Schwarz E.M."/>
            <person name="Heppert J.K."/>
            <person name="Baniya A."/>
            <person name="Schwartz H.T."/>
            <person name="Tan C.-H."/>
            <person name="Antoshechkin I."/>
            <person name="Sternberg P.W."/>
            <person name="Goodrich-Blair H."/>
            <person name="Dillman A.R."/>
        </authorList>
    </citation>
    <scope>NUCLEOTIDE SEQUENCE</scope>
    <source>
        <strain evidence="2">PS9179</strain>
        <tissue evidence="2">Whole animal</tissue>
    </source>
</reference>
<accession>A0AA39LUF2</accession>
<evidence type="ECO:0000313" key="2">
    <source>
        <dbReference type="EMBL" id="KAK0410566.1"/>
    </source>
</evidence>
<feature type="region of interest" description="Disordered" evidence="1">
    <location>
        <begin position="1"/>
        <end position="20"/>
    </location>
</feature>
<dbReference type="EMBL" id="JAUCMV010000003">
    <property type="protein sequence ID" value="KAK0410566.1"/>
    <property type="molecule type" value="Genomic_DNA"/>
</dbReference>
<dbReference type="AlphaFoldDB" id="A0AA39LUF2"/>
<protein>
    <submittedName>
        <fullName evidence="2">Uncharacterized protein</fullName>
    </submittedName>
</protein>
<sequence>MRLSTGQAVEEEANNGAKGSALENSCPAGLHCAGGTISNYDGGDAMINENVMATKSRRSAEKLHFEAHTSLASPFFSPKLISGPFASCQEPADPQCSRVL</sequence>
<gene>
    <name evidence="2" type="ORF">QR680_005199</name>
</gene>
<evidence type="ECO:0000256" key="1">
    <source>
        <dbReference type="SAM" id="MobiDB-lite"/>
    </source>
</evidence>
<evidence type="ECO:0000313" key="3">
    <source>
        <dbReference type="Proteomes" id="UP001175271"/>
    </source>
</evidence>